<feature type="region of interest" description="Disordered" evidence="1">
    <location>
        <begin position="384"/>
        <end position="453"/>
    </location>
</feature>
<organism evidence="2 3">
    <name type="scientific">Sporothrix curviconia</name>
    <dbReference type="NCBI Taxonomy" id="1260050"/>
    <lineage>
        <taxon>Eukaryota</taxon>
        <taxon>Fungi</taxon>
        <taxon>Dikarya</taxon>
        <taxon>Ascomycota</taxon>
        <taxon>Pezizomycotina</taxon>
        <taxon>Sordariomycetes</taxon>
        <taxon>Sordariomycetidae</taxon>
        <taxon>Ophiostomatales</taxon>
        <taxon>Ophiostomataceae</taxon>
        <taxon>Sporothrix</taxon>
    </lineage>
</organism>
<comment type="caution">
    <text evidence="2">The sequence shown here is derived from an EMBL/GenBank/DDBJ whole genome shotgun (WGS) entry which is preliminary data.</text>
</comment>
<name>A0ABP0BFK8_9PEZI</name>
<gene>
    <name evidence="2" type="ORF">SCUCBS95973_003326</name>
</gene>
<feature type="compositionally biased region" description="Gly residues" evidence="1">
    <location>
        <begin position="415"/>
        <end position="427"/>
    </location>
</feature>
<proteinExistence type="predicted"/>
<dbReference type="Proteomes" id="UP001642405">
    <property type="component" value="Unassembled WGS sequence"/>
</dbReference>
<feature type="compositionally biased region" description="Low complexity" evidence="1">
    <location>
        <begin position="435"/>
        <end position="447"/>
    </location>
</feature>
<sequence length="619" mass="65854">MTQTMSQGELAGILRARAVAISEAQLEAALRDAESGPQLATWASTHLTDDTLLTLDELELYDALQRSGRDEQLLANSRNKSDGTSPAATLPLREIELRAALAALERSTATINKQTDVLRQQQDAVAKLAVPLKSSSQSQDGNAAAHHQKRWDAARADLVAGVERSARDLEERVGDLSLQNRALAQRVQQTVDGLCRSDDTLLASLQKLGWALPAVPRGAGNAGDEHERQQQRSISRLRDICLHLIKFGVETIRTRLDRLYLEALEEEAASNEEAEEDAVAVAALQAELESLYAEILPVAQMSVEQQHLEPALRSLWGQNTKNLTRALLALDYMDDCLAYLLEHVALLAARIDTAAAHHATTETMIATARTELAVPVATAASSSSAAAAARRAQNEQRRRLSNYGSPVRRRQSGASGSGGGGIGGIGGMSAHLRTRSGTVGGSSSMVSATDIKAQRRRSSGFGYDGFGAGAGGSAGPMDQLLEGLSLLLPMEEPAAGENASPAAVATATRANARFLQTTLADRASKADGVASNAQEAFEAATTTSLTDARRALELARASVLAESPFGDVRLVDAEIDGSMAVVADEVAHLRERRAAIEAGLGQAKKMRSSKREQMVARWA</sequence>
<evidence type="ECO:0000256" key="1">
    <source>
        <dbReference type="SAM" id="MobiDB-lite"/>
    </source>
</evidence>
<evidence type="ECO:0000313" key="3">
    <source>
        <dbReference type="Proteomes" id="UP001642405"/>
    </source>
</evidence>
<reference evidence="2 3" key="1">
    <citation type="submission" date="2024-01" db="EMBL/GenBank/DDBJ databases">
        <authorList>
            <person name="Allen C."/>
            <person name="Tagirdzhanova G."/>
        </authorList>
    </citation>
    <scope>NUCLEOTIDE SEQUENCE [LARGE SCALE GENOMIC DNA]</scope>
</reference>
<keyword evidence="3" id="KW-1185">Reference proteome</keyword>
<accession>A0ABP0BFK8</accession>
<dbReference type="EMBL" id="CAWUHB010000014">
    <property type="protein sequence ID" value="CAK7217956.1"/>
    <property type="molecule type" value="Genomic_DNA"/>
</dbReference>
<evidence type="ECO:0000313" key="2">
    <source>
        <dbReference type="EMBL" id="CAK7217956.1"/>
    </source>
</evidence>
<protein>
    <submittedName>
        <fullName evidence="2">Uncharacterized protein</fullName>
    </submittedName>
</protein>